<comment type="caution">
    <text evidence="10">The sequence shown here is derived from an EMBL/GenBank/DDBJ whole genome shotgun (WGS) entry which is preliminary data.</text>
</comment>
<gene>
    <name evidence="10" type="ORF">DNH61_12810</name>
</gene>
<evidence type="ECO:0000256" key="3">
    <source>
        <dbReference type="ARBA" id="ARBA00022448"/>
    </source>
</evidence>
<dbReference type="SUPFAM" id="SSF161098">
    <property type="entry name" value="MetI-like"/>
    <property type="match status" value="1"/>
</dbReference>
<dbReference type="Gene3D" id="1.10.3720.10">
    <property type="entry name" value="MetI-like"/>
    <property type="match status" value="1"/>
</dbReference>
<reference evidence="10 11" key="1">
    <citation type="submission" date="2018-06" db="EMBL/GenBank/DDBJ databases">
        <title>Paenibacillus imtechensis sp. nov.</title>
        <authorList>
            <person name="Pinnaka A.K."/>
            <person name="Singh H."/>
            <person name="Kaur M."/>
        </authorList>
    </citation>
    <scope>NUCLEOTIDE SEQUENCE [LARGE SCALE GENOMIC DNA]</scope>
    <source>
        <strain evidence="10 11">SMB1</strain>
    </source>
</reference>
<dbReference type="OrthoDB" id="44077at2"/>
<organism evidence="10 11">
    <name type="scientific">Paenibacillus sambharensis</name>
    <dbReference type="NCBI Taxonomy" id="1803190"/>
    <lineage>
        <taxon>Bacteria</taxon>
        <taxon>Bacillati</taxon>
        <taxon>Bacillota</taxon>
        <taxon>Bacilli</taxon>
        <taxon>Bacillales</taxon>
        <taxon>Paenibacillaceae</taxon>
        <taxon>Paenibacillus</taxon>
    </lineage>
</organism>
<feature type="transmembrane region" description="Helical" evidence="8">
    <location>
        <begin position="80"/>
        <end position="105"/>
    </location>
</feature>
<keyword evidence="4" id="KW-1003">Cell membrane</keyword>
<dbReference type="InterPro" id="IPR035906">
    <property type="entry name" value="MetI-like_sf"/>
</dbReference>
<feature type="transmembrane region" description="Helical" evidence="8">
    <location>
        <begin position="263"/>
        <end position="285"/>
    </location>
</feature>
<evidence type="ECO:0000256" key="8">
    <source>
        <dbReference type="RuleBase" id="RU363032"/>
    </source>
</evidence>
<name>A0A2W1LUF1_9BACL</name>
<dbReference type="GO" id="GO:0055085">
    <property type="term" value="P:transmembrane transport"/>
    <property type="evidence" value="ECO:0007669"/>
    <property type="project" value="InterPro"/>
</dbReference>
<feature type="transmembrane region" description="Helical" evidence="8">
    <location>
        <begin position="219"/>
        <end position="243"/>
    </location>
</feature>
<evidence type="ECO:0000259" key="9">
    <source>
        <dbReference type="PROSITE" id="PS50928"/>
    </source>
</evidence>
<dbReference type="Proteomes" id="UP000249522">
    <property type="component" value="Unassembled WGS sequence"/>
</dbReference>
<dbReference type="Pfam" id="PF00528">
    <property type="entry name" value="BPD_transp_1"/>
    <property type="match status" value="1"/>
</dbReference>
<comment type="subcellular location">
    <subcellularLocation>
        <location evidence="1 8">Cell membrane</location>
        <topology evidence="1 8">Multi-pass membrane protein</topology>
    </subcellularLocation>
</comment>
<dbReference type="RefSeq" id="WP_111147041.1">
    <property type="nucleotide sequence ID" value="NZ_QKRB01000044.1"/>
</dbReference>
<evidence type="ECO:0000256" key="4">
    <source>
        <dbReference type="ARBA" id="ARBA00022475"/>
    </source>
</evidence>
<evidence type="ECO:0000256" key="5">
    <source>
        <dbReference type="ARBA" id="ARBA00022692"/>
    </source>
</evidence>
<dbReference type="CDD" id="cd06261">
    <property type="entry name" value="TM_PBP2"/>
    <property type="match status" value="1"/>
</dbReference>
<comment type="similarity">
    <text evidence="2">Belongs to the binding-protein-dependent transport system permease family. CysTW subfamily.</text>
</comment>
<keyword evidence="5 8" id="KW-0812">Transmembrane</keyword>
<sequence length="291" mass="31344">MNNAQTARAAGTERTAKIPSSIWKWLAGAGIAAPAVSIVGIFFVYPFIQSLTESFRTEDGAYTLANYGKAFRLYAGDMWFTLWVSGLSLGLLLLLSVLLGGLLRLKTASFVEFLFKIPLFVPFVVVGHAMRVFLAPHGTLNSALMPLGLYDPDQVPSIAFSTAGLVLALVWKNIGFALLLVLGAFRGVDNSYLEAARNQGAGSFRLIKDILLPMGKGSIGVVAVLTFSSMMGSFSIPAMMGSADGRQMLMVDLYYQIVYQQDYGVANALGVISYLVSMGAAIYYMKKVAKA</sequence>
<feature type="transmembrane region" description="Helical" evidence="8">
    <location>
        <begin position="117"/>
        <end position="138"/>
    </location>
</feature>
<dbReference type="InterPro" id="IPR000515">
    <property type="entry name" value="MetI-like"/>
</dbReference>
<protein>
    <submittedName>
        <fullName evidence="10">ABC transporter permease</fullName>
    </submittedName>
</protein>
<evidence type="ECO:0000256" key="1">
    <source>
        <dbReference type="ARBA" id="ARBA00004651"/>
    </source>
</evidence>
<dbReference type="AlphaFoldDB" id="A0A2W1LUF1"/>
<dbReference type="GO" id="GO:0005886">
    <property type="term" value="C:plasma membrane"/>
    <property type="evidence" value="ECO:0007669"/>
    <property type="project" value="UniProtKB-SubCell"/>
</dbReference>
<evidence type="ECO:0000313" key="10">
    <source>
        <dbReference type="EMBL" id="PZD95411.1"/>
    </source>
</evidence>
<evidence type="ECO:0000256" key="6">
    <source>
        <dbReference type="ARBA" id="ARBA00022989"/>
    </source>
</evidence>
<evidence type="ECO:0000256" key="7">
    <source>
        <dbReference type="ARBA" id="ARBA00023136"/>
    </source>
</evidence>
<feature type="transmembrane region" description="Helical" evidence="8">
    <location>
        <begin position="25"/>
        <end position="48"/>
    </location>
</feature>
<keyword evidence="6 8" id="KW-1133">Transmembrane helix</keyword>
<evidence type="ECO:0000313" key="11">
    <source>
        <dbReference type="Proteomes" id="UP000249522"/>
    </source>
</evidence>
<feature type="domain" description="ABC transmembrane type-1" evidence="9">
    <location>
        <begin position="78"/>
        <end position="284"/>
    </location>
</feature>
<keyword evidence="11" id="KW-1185">Reference proteome</keyword>
<feature type="transmembrane region" description="Helical" evidence="8">
    <location>
        <begin position="158"/>
        <end position="182"/>
    </location>
</feature>
<accession>A0A2W1LUF1</accession>
<evidence type="ECO:0000256" key="2">
    <source>
        <dbReference type="ARBA" id="ARBA00007069"/>
    </source>
</evidence>
<dbReference type="PROSITE" id="PS50928">
    <property type="entry name" value="ABC_TM1"/>
    <property type="match status" value="1"/>
</dbReference>
<keyword evidence="7 8" id="KW-0472">Membrane</keyword>
<keyword evidence="3 8" id="KW-0813">Transport</keyword>
<dbReference type="EMBL" id="QKRB01000044">
    <property type="protein sequence ID" value="PZD95411.1"/>
    <property type="molecule type" value="Genomic_DNA"/>
</dbReference>
<proteinExistence type="inferred from homology"/>
<dbReference type="PANTHER" id="PTHR42929:SF1">
    <property type="entry name" value="INNER MEMBRANE ABC TRANSPORTER PERMEASE PROTEIN YDCU-RELATED"/>
    <property type="match status" value="1"/>
</dbReference>
<dbReference type="PANTHER" id="PTHR42929">
    <property type="entry name" value="INNER MEMBRANE ABC TRANSPORTER PERMEASE PROTEIN YDCU-RELATED-RELATED"/>
    <property type="match status" value="1"/>
</dbReference>